<dbReference type="AlphaFoldDB" id="A0A922ICY3"/>
<reference evidence="1" key="2">
    <citation type="journal article" date="2022" name="Res Sq">
        <title>Comparative Genomics Reveals Insights into the Divergent Evolution of Astigmatic Mites and Household Pest Adaptations.</title>
        <authorList>
            <person name="Xiong Q."/>
            <person name="Wan A.T.-Y."/>
            <person name="Liu X.-Y."/>
            <person name="Fung C.S.-H."/>
            <person name="Xiao X."/>
            <person name="Malainual N."/>
            <person name="Hou J."/>
            <person name="Wang L."/>
            <person name="Wang M."/>
            <person name="Yang K."/>
            <person name="Cui Y."/>
            <person name="Leung E."/>
            <person name="Nong W."/>
            <person name="Shin S.-K."/>
            <person name="Au S."/>
            <person name="Jeong K.Y."/>
            <person name="Chew F.T."/>
            <person name="Hui J."/>
            <person name="Leung T.F."/>
            <person name="Tungtrongchitr A."/>
            <person name="Zhong N."/>
            <person name="Liu Z."/>
            <person name="Tsui S."/>
        </authorList>
    </citation>
    <scope>NUCLEOTIDE SEQUENCE</scope>
    <source>
        <strain evidence="1">Derf</strain>
        <tissue evidence="1">Whole organism</tissue>
    </source>
</reference>
<dbReference type="EMBL" id="ASGP02000001">
    <property type="protein sequence ID" value="KAH9528815.1"/>
    <property type="molecule type" value="Genomic_DNA"/>
</dbReference>
<sequence length="128" mass="14809">MIHSLTGNNFNCYAFNRSIDSLLYHLTSEQRFNDGYNLLILYYIINPRDEVSKIVDLNSIITQESLELIAADIHRIEASKPIPWEKFLYLLKTYIKNDSNSSIKSRLELSLQKLLTEIQGVTKNVAEN</sequence>
<comment type="caution">
    <text evidence="1">The sequence shown here is derived from an EMBL/GenBank/DDBJ whole genome shotgun (WGS) entry which is preliminary data.</text>
</comment>
<protein>
    <submittedName>
        <fullName evidence="1">Uncharacterized protein</fullName>
    </submittedName>
</protein>
<evidence type="ECO:0000313" key="1">
    <source>
        <dbReference type="EMBL" id="KAH9528815.1"/>
    </source>
</evidence>
<evidence type="ECO:0000313" key="2">
    <source>
        <dbReference type="Proteomes" id="UP000790347"/>
    </source>
</evidence>
<dbReference type="Proteomes" id="UP000790347">
    <property type="component" value="Unassembled WGS sequence"/>
</dbReference>
<reference evidence="1" key="1">
    <citation type="submission" date="2013-05" db="EMBL/GenBank/DDBJ databases">
        <authorList>
            <person name="Yim A.K.Y."/>
            <person name="Chan T.F."/>
            <person name="Ji K.M."/>
            <person name="Liu X.Y."/>
            <person name="Zhou J.W."/>
            <person name="Li R.Q."/>
            <person name="Yang K.Y."/>
            <person name="Li J."/>
            <person name="Li M."/>
            <person name="Law P.T.W."/>
            <person name="Wu Y.L."/>
            <person name="Cai Z.L."/>
            <person name="Qin H."/>
            <person name="Bao Y."/>
            <person name="Leung R.K.K."/>
            <person name="Ng P.K.S."/>
            <person name="Zou J."/>
            <person name="Zhong X.J."/>
            <person name="Ran P.X."/>
            <person name="Zhong N.S."/>
            <person name="Liu Z.G."/>
            <person name="Tsui S.K.W."/>
        </authorList>
    </citation>
    <scope>NUCLEOTIDE SEQUENCE</scope>
    <source>
        <strain evidence="1">Derf</strain>
        <tissue evidence="1">Whole organism</tissue>
    </source>
</reference>
<organism evidence="1 2">
    <name type="scientific">Dermatophagoides farinae</name>
    <name type="common">American house dust mite</name>
    <dbReference type="NCBI Taxonomy" id="6954"/>
    <lineage>
        <taxon>Eukaryota</taxon>
        <taxon>Metazoa</taxon>
        <taxon>Ecdysozoa</taxon>
        <taxon>Arthropoda</taxon>
        <taxon>Chelicerata</taxon>
        <taxon>Arachnida</taxon>
        <taxon>Acari</taxon>
        <taxon>Acariformes</taxon>
        <taxon>Sarcoptiformes</taxon>
        <taxon>Astigmata</taxon>
        <taxon>Psoroptidia</taxon>
        <taxon>Analgoidea</taxon>
        <taxon>Pyroglyphidae</taxon>
        <taxon>Dermatophagoidinae</taxon>
        <taxon>Dermatophagoides</taxon>
    </lineage>
</organism>
<accession>A0A922ICY3</accession>
<proteinExistence type="predicted"/>
<keyword evidence="2" id="KW-1185">Reference proteome</keyword>
<name>A0A922ICY3_DERFA</name>
<gene>
    <name evidence="1" type="ORF">DERF_002731</name>
</gene>